<reference evidence="5 6" key="1">
    <citation type="submission" date="2019-09" db="EMBL/GenBank/DDBJ databases">
        <title>Pararcticibacter amylolyticus gen. nov., sp. nov., isolated from a rottenly hemp rope, and reclassification of Pedobacter tournemirensis as Pararcticibacter tournemirensis comb. nov.</title>
        <authorList>
            <person name="Cai Y."/>
        </authorList>
    </citation>
    <scope>NUCLEOTIDE SEQUENCE [LARGE SCALE GENOMIC DNA]</scope>
    <source>
        <strain evidence="5 6">TF5-37.2-LB10</strain>
    </source>
</reference>
<sequence length="331" mass="38413">MSTINYYSIYKPFIEEFVALKRHLGYKYMTVEYAFMQFDQLAYDREETTIGISKELCNEWCIRRSNESDKTWYNRIQAMRQFGTYLNKLNYASSLPVLPKIKQSTHVPYIYTKEEMAAIFEATDQLSAYSTCYNSMVLVLPALFRVLYGTGLRVGEALSLSCKDVYLEEQYIILRDTKNGTDRMVPISDSVTQVIKEYMNCRERFPMVRKTDLLFVQPNGDCCDNSRTYNWFRKVLYKAGIPHRGRRQGPHVHDLRHTFSVHSLAKMAEAGTDLYYSLPVLSTYLGHKCIASTDGYVRLTADMYPSIITKVNNVCPFLFPETHDEASHENS</sequence>
<dbReference type="Proteomes" id="UP000322918">
    <property type="component" value="Unassembled WGS sequence"/>
</dbReference>
<comment type="similarity">
    <text evidence="1">Belongs to the 'phage' integrase family.</text>
</comment>
<dbReference type="RefSeq" id="WP_141814574.1">
    <property type="nucleotide sequence ID" value="NZ_VFPL01000001.1"/>
</dbReference>
<dbReference type="OrthoDB" id="9766545at2"/>
<dbReference type="InterPro" id="IPR050090">
    <property type="entry name" value="Tyrosine_recombinase_XerCD"/>
</dbReference>
<dbReference type="GO" id="GO:0006310">
    <property type="term" value="P:DNA recombination"/>
    <property type="evidence" value="ECO:0007669"/>
    <property type="project" value="UniProtKB-KW"/>
</dbReference>
<gene>
    <name evidence="5" type="ORF">F1649_20690</name>
</gene>
<dbReference type="GO" id="GO:0003677">
    <property type="term" value="F:DNA binding"/>
    <property type="evidence" value="ECO:0007669"/>
    <property type="project" value="UniProtKB-KW"/>
</dbReference>
<feature type="domain" description="Tyr recombinase" evidence="4">
    <location>
        <begin position="106"/>
        <end position="309"/>
    </location>
</feature>
<evidence type="ECO:0000313" key="5">
    <source>
        <dbReference type="EMBL" id="KAA8476019.1"/>
    </source>
</evidence>
<dbReference type="GO" id="GO:0015074">
    <property type="term" value="P:DNA integration"/>
    <property type="evidence" value="ECO:0007669"/>
    <property type="project" value="InterPro"/>
</dbReference>
<evidence type="ECO:0000256" key="2">
    <source>
        <dbReference type="ARBA" id="ARBA00023125"/>
    </source>
</evidence>
<evidence type="ECO:0000256" key="1">
    <source>
        <dbReference type="ARBA" id="ARBA00008857"/>
    </source>
</evidence>
<proteinExistence type="inferred from homology"/>
<dbReference type="PANTHER" id="PTHR30349:SF41">
    <property type="entry name" value="INTEGRASE_RECOMBINASE PROTEIN MJ0367-RELATED"/>
    <property type="match status" value="1"/>
</dbReference>
<dbReference type="InterPro" id="IPR013762">
    <property type="entry name" value="Integrase-like_cat_sf"/>
</dbReference>
<dbReference type="Gene3D" id="1.10.443.10">
    <property type="entry name" value="Intergrase catalytic core"/>
    <property type="match status" value="1"/>
</dbReference>
<dbReference type="EMBL" id="VWNE01000047">
    <property type="protein sequence ID" value="KAA8476019.1"/>
    <property type="molecule type" value="Genomic_DNA"/>
</dbReference>
<dbReference type="SUPFAM" id="SSF56349">
    <property type="entry name" value="DNA breaking-rejoining enzymes"/>
    <property type="match status" value="1"/>
</dbReference>
<evidence type="ECO:0000313" key="6">
    <source>
        <dbReference type="Proteomes" id="UP000322918"/>
    </source>
</evidence>
<keyword evidence="2" id="KW-0238">DNA-binding</keyword>
<accession>A0A5M9GQE3</accession>
<comment type="caution">
    <text evidence="5">The sequence shown here is derived from an EMBL/GenBank/DDBJ whole genome shotgun (WGS) entry which is preliminary data.</text>
</comment>
<dbReference type="AlphaFoldDB" id="A0A5M9GQE3"/>
<keyword evidence="3" id="KW-0233">DNA recombination</keyword>
<protein>
    <submittedName>
        <fullName evidence="5">Tyrosine-type recombinase/integrase</fullName>
    </submittedName>
</protein>
<name>A0A5M9GQE3_9SPHI</name>
<organism evidence="5 6">
    <name type="scientific">Arcticibacter tournemirensis</name>
    <dbReference type="NCBI Taxonomy" id="699437"/>
    <lineage>
        <taxon>Bacteria</taxon>
        <taxon>Pseudomonadati</taxon>
        <taxon>Bacteroidota</taxon>
        <taxon>Sphingobacteriia</taxon>
        <taxon>Sphingobacteriales</taxon>
        <taxon>Sphingobacteriaceae</taxon>
        <taxon>Arcticibacter</taxon>
    </lineage>
</organism>
<keyword evidence="6" id="KW-1185">Reference proteome</keyword>
<dbReference type="InterPro" id="IPR002104">
    <property type="entry name" value="Integrase_catalytic"/>
</dbReference>
<dbReference type="PANTHER" id="PTHR30349">
    <property type="entry name" value="PHAGE INTEGRASE-RELATED"/>
    <property type="match status" value="1"/>
</dbReference>
<dbReference type="Pfam" id="PF00589">
    <property type="entry name" value="Phage_integrase"/>
    <property type="match status" value="1"/>
</dbReference>
<evidence type="ECO:0000259" key="4">
    <source>
        <dbReference type="PROSITE" id="PS51898"/>
    </source>
</evidence>
<evidence type="ECO:0000256" key="3">
    <source>
        <dbReference type="ARBA" id="ARBA00023172"/>
    </source>
</evidence>
<dbReference type="InterPro" id="IPR011010">
    <property type="entry name" value="DNA_brk_join_enz"/>
</dbReference>
<dbReference type="PROSITE" id="PS51898">
    <property type="entry name" value="TYR_RECOMBINASE"/>
    <property type="match status" value="1"/>
</dbReference>